<dbReference type="KEGG" id="stui:GCM10017668_33280"/>
<organism evidence="1 2">
    <name type="scientific">Streptomyces tuirus</name>
    <dbReference type="NCBI Taxonomy" id="68278"/>
    <lineage>
        <taxon>Bacteria</taxon>
        <taxon>Bacillati</taxon>
        <taxon>Actinomycetota</taxon>
        <taxon>Actinomycetes</taxon>
        <taxon>Kitasatosporales</taxon>
        <taxon>Streptomycetaceae</taxon>
        <taxon>Streptomyces</taxon>
    </lineage>
</organism>
<proteinExistence type="predicted"/>
<accession>A0A7G1NK88</accession>
<reference evidence="1 2" key="1">
    <citation type="journal article" date="2014" name="Int. J. Syst. Evol. Microbiol.">
        <title>Complete genome sequence of Corynebacterium casei LMG S-19264T (=DSM 44701T), isolated from a smear-ripened cheese.</title>
        <authorList>
            <consortium name="US DOE Joint Genome Institute (JGI-PGF)"/>
            <person name="Walter F."/>
            <person name="Albersmeier A."/>
            <person name="Kalinowski J."/>
            <person name="Ruckert C."/>
        </authorList>
    </citation>
    <scope>NUCLEOTIDE SEQUENCE [LARGE SCALE GENOMIC DNA]</scope>
    <source>
        <strain evidence="1 2">JCM 4255</strain>
    </source>
</reference>
<evidence type="ECO:0000313" key="2">
    <source>
        <dbReference type="Proteomes" id="UP000516373"/>
    </source>
</evidence>
<protein>
    <submittedName>
        <fullName evidence="1">Uncharacterized protein</fullName>
    </submittedName>
</protein>
<dbReference type="Proteomes" id="UP000516373">
    <property type="component" value="Chromosome"/>
</dbReference>
<dbReference type="AlphaFoldDB" id="A0A7G1NK88"/>
<dbReference type="EMBL" id="AP023439">
    <property type="protein sequence ID" value="BCL21485.1"/>
    <property type="molecule type" value="Genomic_DNA"/>
</dbReference>
<name>A0A7G1NK88_9ACTN</name>
<gene>
    <name evidence="1" type="ORF">GCM10017668_33280</name>
</gene>
<evidence type="ECO:0000313" key="1">
    <source>
        <dbReference type="EMBL" id="BCL21485.1"/>
    </source>
</evidence>
<sequence length="172" mass="19080">MVPVRSQVLPPERTGAYDRAVSYDIYFLSRRDGQSWDDALEAMEDAAEESEPIPARLLEAWDRIVPQARTLLGEVEITECGQESRDLSHPDTGTDLSVFGDEVSVTVPYWHAGDDAAIVLERVFALAAIVEKETGLTAYDPQVERPLRETPLQSATGLMSRIAEDLRSRYGG</sequence>